<reference evidence="9 10" key="1">
    <citation type="submission" date="2021-03" db="EMBL/GenBank/DDBJ databases">
        <title>Draft genome sequence of Janthinobacterium sp. strain PLB02 isolated from infected primmorphs (Lubomirskia baicalensis).</title>
        <authorList>
            <person name="Chernogor L.I."/>
            <person name="Belikov S.I."/>
            <person name="Petrushin I.S."/>
        </authorList>
    </citation>
    <scope>NUCLEOTIDE SEQUENCE [LARGE SCALE GENOMIC DNA]</scope>
    <source>
        <strain evidence="9 10">PLB02</strain>
    </source>
</reference>
<evidence type="ECO:0000256" key="3">
    <source>
        <dbReference type="ARBA" id="ARBA00012098"/>
    </source>
</evidence>
<evidence type="ECO:0000256" key="7">
    <source>
        <dbReference type="ARBA" id="ARBA00033311"/>
    </source>
</evidence>
<dbReference type="AlphaFoldDB" id="A0AAJ4T5Y1"/>
<feature type="site" description="Participates in a stacking interaction with the thymidine ring of dTDP-4-oxo-6-deoxyglucose" evidence="8">
    <location>
        <position position="155"/>
    </location>
</feature>
<dbReference type="InterPro" id="IPR000888">
    <property type="entry name" value="RmlC-like"/>
</dbReference>
<dbReference type="GO" id="GO:0008830">
    <property type="term" value="F:dTDP-4-dehydrorhamnose 3,5-epimerase activity"/>
    <property type="evidence" value="ECO:0007669"/>
    <property type="project" value="UniProtKB-EC"/>
</dbReference>
<dbReference type="GO" id="GO:0005829">
    <property type="term" value="C:cytosol"/>
    <property type="evidence" value="ECO:0007669"/>
    <property type="project" value="TreeGrafter"/>
</dbReference>
<dbReference type="CDD" id="cd02208">
    <property type="entry name" value="cupin_RmlC-like"/>
    <property type="match status" value="1"/>
</dbReference>
<sequence>MDEKDNWLLAGAKQDGESITKEWKPTTPSLIDGVIFQEIKPVLTAYGSLTEIFRTEWVPDAAQIGQIFASTLEPGGLSAWHAHAITTDRLFVAAGQMRVVLYDARTDSPTFGMLNEFKLGTKRPGLLVVPPRVWHGVQNYCSTPAILVNAVDHAYRYDAPDHWRVPADSDTIPYRFSNDRHG</sequence>
<dbReference type="Pfam" id="PF00908">
    <property type="entry name" value="dTDP_sugar_isom"/>
    <property type="match status" value="1"/>
</dbReference>
<accession>A0AAJ4T5Y1</accession>
<dbReference type="Proteomes" id="UP000662821">
    <property type="component" value="Chromosome"/>
</dbReference>
<evidence type="ECO:0000256" key="4">
    <source>
        <dbReference type="ARBA" id="ARBA00019595"/>
    </source>
</evidence>
<dbReference type="PANTHER" id="PTHR21047:SF2">
    <property type="entry name" value="THYMIDINE DIPHOSPHO-4-KETO-RHAMNOSE 3,5-EPIMERASE"/>
    <property type="match status" value="1"/>
</dbReference>
<evidence type="ECO:0000313" key="9">
    <source>
        <dbReference type="EMBL" id="QSX97026.1"/>
    </source>
</evidence>
<dbReference type="RefSeq" id="WP_208672446.1">
    <property type="nucleotide sequence ID" value="NZ_CP071520.1"/>
</dbReference>
<comment type="catalytic activity">
    <reaction evidence="1">
        <text>dTDP-4-dehydro-6-deoxy-alpha-D-glucose = dTDP-4-dehydro-beta-L-rhamnose</text>
        <dbReference type="Rhea" id="RHEA:16969"/>
        <dbReference type="ChEBI" id="CHEBI:57649"/>
        <dbReference type="ChEBI" id="CHEBI:62830"/>
        <dbReference type="EC" id="5.1.3.13"/>
    </reaction>
</comment>
<evidence type="ECO:0000256" key="8">
    <source>
        <dbReference type="PIRSR" id="PIRSR600888-3"/>
    </source>
</evidence>
<proteinExistence type="predicted"/>
<organism evidence="9 10">
    <name type="scientific">Janthinobacterium lividum</name>
    <dbReference type="NCBI Taxonomy" id="29581"/>
    <lineage>
        <taxon>Bacteria</taxon>
        <taxon>Pseudomonadati</taxon>
        <taxon>Pseudomonadota</taxon>
        <taxon>Betaproteobacteria</taxon>
        <taxon>Burkholderiales</taxon>
        <taxon>Oxalobacteraceae</taxon>
        <taxon>Janthinobacterium</taxon>
    </lineage>
</organism>
<dbReference type="GO" id="GO:0000271">
    <property type="term" value="P:polysaccharide biosynthetic process"/>
    <property type="evidence" value="ECO:0007669"/>
    <property type="project" value="TreeGrafter"/>
</dbReference>
<evidence type="ECO:0000256" key="2">
    <source>
        <dbReference type="ARBA" id="ARBA00001997"/>
    </source>
</evidence>
<dbReference type="PANTHER" id="PTHR21047">
    <property type="entry name" value="DTDP-6-DEOXY-D-GLUCOSE-3,5 EPIMERASE"/>
    <property type="match status" value="1"/>
</dbReference>
<protein>
    <recommendedName>
        <fullName evidence="4">dTDP-4-dehydrorhamnose 3,5-epimerase</fullName>
        <ecNumber evidence="3">5.1.3.13</ecNumber>
    </recommendedName>
    <alternativeName>
        <fullName evidence="6">Thymidine diphospho-4-keto-rhamnose 3,5-epimerase</fullName>
    </alternativeName>
    <alternativeName>
        <fullName evidence="5">dTDP-4-keto-6-deoxyglucose 3,5-epimerase</fullName>
    </alternativeName>
    <alternativeName>
        <fullName evidence="7">dTDP-6-deoxy-D-xylo-4-hexulose 3,5-epimerase</fullName>
    </alternativeName>
</protein>
<dbReference type="EMBL" id="CP071520">
    <property type="protein sequence ID" value="QSX97026.1"/>
    <property type="molecule type" value="Genomic_DNA"/>
</dbReference>
<dbReference type="EC" id="5.1.3.13" evidence="3"/>
<comment type="function">
    <text evidence="2">Catalyzes the epimerization of the C3' and C5'positions of dTDP-6-deoxy-D-xylo-4-hexulose, forming dTDP-6-deoxy-L-lyxo-4-hexulose.</text>
</comment>
<dbReference type="InterPro" id="IPR011051">
    <property type="entry name" value="RmlC_Cupin_sf"/>
</dbReference>
<dbReference type="Gene3D" id="2.60.120.10">
    <property type="entry name" value="Jelly Rolls"/>
    <property type="match status" value="1"/>
</dbReference>
<evidence type="ECO:0000313" key="10">
    <source>
        <dbReference type="Proteomes" id="UP000662821"/>
    </source>
</evidence>
<dbReference type="SUPFAM" id="SSF51182">
    <property type="entry name" value="RmlC-like cupins"/>
    <property type="match status" value="1"/>
</dbReference>
<dbReference type="InterPro" id="IPR014710">
    <property type="entry name" value="RmlC-like_jellyroll"/>
</dbReference>
<name>A0AAJ4T5Y1_9BURK</name>
<gene>
    <name evidence="9" type="ORF">J3P46_03405</name>
</gene>
<evidence type="ECO:0000256" key="5">
    <source>
        <dbReference type="ARBA" id="ARBA00029758"/>
    </source>
</evidence>
<evidence type="ECO:0000256" key="1">
    <source>
        <dbReference type="ARBA" id="ARBA00001298"/>
    </source>
</evidence>
<evidence type="ECO:0000256" key="6">
    <source>
        <dbReference type="ARBA" id="ARBA00031424"/>
    </source>
</evidence>